<protein>
    <recommendedName>
        <fullName evidence="3">Cobalamin-independent synthase, Catalytic domain</fullName>
    </recommendedName>
</protein>
<name>A0A1G7B2V4_9ACTN</name>
<dbReference type="Proteomes" id="UP000198546">
    <property type="component" value="Chromosome i"/>
</dbReference>
<dbReference type="AlphaFoldDB" id="A0A1G7B2V4"/>
<accession>A0A1G7B2V4</accession>
<evidence type="ECO:0000313" key="1">
    <source>
        <dbReference type="EMBL" id="SDE21250.1"/>
    </source>
</evidence>
<dbReference type="EMBL" id="LT629688">
    <property type="protein sequence ID" value="SDE21250.1"/>
    <property type="molecule type" value="Genomic_DNA"/>
</dbReference>
<evidence type="ECO:0000313" key="2">
    <source>
        <dbReference type="Proteomes" id="UP000198546"/>
    </source>
</evidence>
<keyword evidence="2" id="KW-1185">Reference proteome</keyword>
<sequence length="342" mass="35316">MSTGEGVRVTGVGSWPGTDAAGAIRLTLGELGEQGSPGEPYLPELPARGVTAQLVGRTGAVLSGLSLDLQPAGWRLTDALGVDARRARSLLRQDLDLLEEEAQGYSGPFTLTVAGPWTLAASVERPRGDRVLADHGARRELAESLTEGLSALVSDLRRRLPGLALAVQLDEPLLPTVLAGGIRTASGFSRHRSVGRPEASETLSRLVEAVRAAGAVDVRLHCCAAGLDLPLVLGAGFGTVLLDAERLGRADLDLLGETLDGGRAALGLGVQPTAVADAALGPDELSRRALALLRPLELGPAVAGRVLLTPACGLAGWTPGPATQVLRSLLRAADIVTEELGR</sequence>
<proteinExistence type="predicted"/>
<dbReference type="RefSeq" id="WP_197679047.1">
    <property type="nucleotide sequence ID" value="NZ_LT629688.1"/>
</dbReference>
<dbReference type="Gene3D" id="3.20.20.210">
    <property type="match status" value="1"/>
</dbReference>
<reference evidence="1 2" key="1">
    <citation type="submission" date="2016-10" db="EMBL/GenBank/DDBJ databases">
        <authorList>
            <person name="de Groot N.N."/>
        </authorList>
    </citation>
    <scope>NUCLEOTIDE SEQUENCE [LARGE SCALE GENOMIC DNA]</scope>
    <source>
        <strain evidence="1 2">MON 2.2</strain>
    </source>
</reference>
<dbReference type="STRING" id="675864.SAMN04489747_2819"/>
<dbReference type="SUPFAM" id="SSF51726">
    <property type="entry name" value="UROD/MetE-like"/>
    <property type="match status" value="1"/>
</dbReference>
<organism evidence="1 2">
    <name type="scientific">Auraticoccus monumenti</name>
    <dbReference type="NCBI Taxonomy" id="675864"/>
    <lineage>
        <taxon>Bacteria</taxon>
        <taxon>Bacillati</taxon>
        <taxon>Actinomycetota</taxon>
        <taxon>Actinomycetes</taxon>
        <taxon>Propionibacteriales</taxon>
        <taxon>Propionibacteriaceae</taxon>
        <taxon>Auraticoccus</taxon>
    </lineage>
</organism>
<evidence type="ECO:0008006" key="3">
    <source>
        <dbReference type="Google" id="ProtNLM"/>
    </source>
</evidence>
<gene>
    <name evidence="1" type="ORF">SAMN04489747_2819</name>
</gene>
<dbReference type="InterPro" id="IPR038071">
    <property type="entry name" value="UROD/MetE-like_sf"/>
</dbReference>